<keyword evidence="3" id="KW-1185">Reference proteome</keyword>
<gene>
    <name evidence="2" type="ORF">scyTo_0027193</name>
</gene>
<reference evidence="2 3" key="1">
    <citation type="journal article" date="2018" name="Nat. Ecol. Evol.">
        <title>Shark genomes provide insights into elasmobranch evolution and the origin of vertebrates.</title>
        <authorList>
            <person name="Hara Y"/>
            <person name="Yamaguchi K"/>
            <person name="Onimaru K"/>
            <person name="Kadota M"/>
            <person name="Koyanagi M"/>
            <person name="Keeley SD"/>
            <person name="Tatsumi K"/>
            <person name="Tanaka K"/>
            <person name="Motone F"/>
            <person name="Kageyama Y"/>
            <person name="Nozu R"/>
            <person name="Adachi N"/>
            <person name="Nishimura O"/>
            <person name="Nakagawa R"/>
            <person name="Tanegashima C"/>
            <person name="Kiyatake I"/>
            <person name="Matsumoto R"/>
            <person name="Murakumo K"/>
            <person name="Nishida K"/>
            <person name="Terakita A"/>
            <person name="Kuratani S"/>
            <person name="Sato K"/>
            <person name="Hyodo S Kuraku.S."/>
        </authorList>
    </citation>
    <scope>NUCLEOTIDE SEQUENCE [LARGE SCALE GENOMIC DNA]</scope>
</reference>
<accession>A0A401QMG0</accession>
<name>A0A401QMG0_SCYTO</name>
<protein>
    <submittedName>
        <fullName evidence="2">Uncharacterized protein</fullName>
    </submittedName>
</protein>
<dbReference type="STRING" id="75743.A0A401QMG0"/>
<comment type="caution">
    <text evidence="2">The sequence shown here is derived from an EMBL/GenBank/DDBJ whole genome shotgun (WGS) entry which is preliminary data.</text>
</comment>
<proteinExistence type="predicted"/>
<evidence type="ECO:0000313" key="2">
    <source>
        <dbReference type="EMBL" id="GCB86512.1"/>
    </source>
</evidence>
<dbReference type="Proteomes" id="UP000288216">
    <property type="component" value="Unassembled WGS sequence"/>
</dbReference>
<dbReference type="OrthoDB" id="1638493at2759"/>
<feature type="region of interest" description="Disordered" evidence="1">
    <location>
        <begin position="44"/>
        <end position="69"/>
    </location>
</feature>
<dbReference type="EMBL" id="BFAA01300179">
    <property type="protein sequence ID" value="GCB86512.1"/>
    <property type="molecule type" value="Genomic_DNA"/>
</dbReference>
<dbReference type="OMA" id="HYSQRQR"/>
<dbReference type="AlphaFoldDB" id="A0A401QMG0"/>
<evidence type="ECO:0000313" key="3">
    <source>
        <dbReference type="Proteomes" id="UP000288216"/>
    </source>
</evidence>
<sequence length="69" mass="8339">MEKQRMKDLQSVRKSEERLTLPKDPTHAVFDTPVSEKTSLIQLEPPVEQPRNTNRKKRLFKRQRIKLRR</sequence>
<organism evidence="2 3">
    <name type="scientific">Scyliorhinus torazame</name>
    <name type="common">Cloudy catshark</name>
    <name type="synonym">Catulus torazame</name>
    <dbReference type="NCBI Taxonomy" id="75743"/>
    <lineage>
        <taxon>Eukaryota</taxon>
        <taxon>Metazoa</taxon>
        <taxon>Chordata</taxon>
        <taxon>Craniata</taxon>
        <taxon>Vertebrata</taxon>
        <taxon>Chondrichthyes</taxon>
        <taxon>Elasmobranchii</taxon>
        <taxon>Galeomorphii</taxon>
        <taxon>Galeoidea</taxon>
        <taxon>Carcharhiniformes</taxon>
        <taxon>Scyliorhinidae</taxon>
        <taxon>Scyliorhinus</taxon>
    </lineage>
</organism>
<feature type="compositionally biased region" description="Basic residues" evidence="1">
    <location>
        <begin position="53"/>
        <end position="69"/>
    </location>
</feature>
<evidence type="ECO:0000256" key="1">
    <source>
        <dbReference type="SAM" id="MobiDB-lite"/>
    </source>
</evidence>